<evidence type="ECO:0000313" key="2">
    <source>
        <dbReference type="EMBL" id="PNY25022.1"/>
    </source>
</evidence>
<accession>A0A2K3QBV1</accession>
<keyword evidence="3" id="KW-1185">Reference proteome</keyword>
<protein>
    <submittedName>
        <fullName evidence="2">Uncharacterized protein</fullName>
    </submittedName>
</protein>
<dbReference type="Proteomes" id="UP000236621">
    <property type="component" value="Unassembled WGS sequence"/>
</dbReference>
<feature type="compositionally biased region" description="Basic residues" evidence="1">
    <location>
        <begin position="176"/>
        <end position="185"/>
    </location>
</feature>
<feature type="non-terminal residue" evidence="2">
    <location>
        <position position="1"/>
    </location>
</feature>
<sequence length="185" mass="19912">VGRRRAAADVLGSRQRGGLPPGCVADYGFEVLVAALVGPPVAVAEVLVDGVDVELLDELLVRNLRLCRSGHVAKACREMDGDGRCVGGGVLFVSRCKVDEGCDPVCDCGRTLLRRLTVPQRCWHCHGIARYRFNAARPGSNINNQQPTDGFASRRAQSRSQDGEPARAPAESPAVPHHHQRGKTQ</sequence>
<evidence type="ECO:0000313" key="3">
    <source>
        <dbReference type="Proteomes" id="UP000236621"/>
    </source>
</evidence>
<feature type="region of interest" description="Disordered" evidence="1">
    <location>
        <begin position="137"/>
        <end position="185"/>
    </location>
</feature>
<name>A0A2K3QBV1_9HYPO</name>
<gene>
    <name evidence="2" type="ORF">TCAP_05041</name>
</gene>
<evidence type="ECO:0000256" key="1">
    <source>
        <dbReference type="SAM" id="MobiDB-lite"/>
    </source>
</evidence>
<comment type="caution">
    <text evidence="2">The sequence shown here is derived from an EMBL/GenBank/DDBJ whole genome shotgun (WGS) entry which is preliminary data.</text>
</comment>
<proteinExistence type="predicted"/>
<dbReference type="AlphaFoldDB" id="A0A2K3QBV1"/>
<dbReference type="EMBL" id="NRSZ01000814">
    <property type="protein sequence ID" value="PNY25022.1"/>
    <property type="molecule type" value="Genomic_DNA"/>
</dbReference>
<organism evidence="2 3">
    <name type="scientific">Tolypocladium capitatum</name>
    <dbReference type="NCBI Taxonomy" id="45235"/>
    <lineage>
        <taxon>Eukaryota</taxon>
        <taxon>Fungi</taxon>
        <taxon>Dikarya</taxon>
        <taxon>Ascomycota</taxon>
        <taxon>Pezizomycotina</taxon>
        <taxon>Sordariomycetes</taxon>
        <taxon>Hypocreomycetidae</taxon>
        <taxon>Hypocreales</taxon>
        <taxon>Ophiocordycipitaceae</taxon>
        <taxon>Tolypocladium</taxon>
    </lineage>
</organism>
<reference evidence="2 3" key="1">
    <citation type="submission" date="2017-08" db="EMBL/GenBank/DDBJ databases">
        <title>Harnessing the power of phylogenomics to disentangle the directionality and signatures of interkingdom host jumping in the parasitic fungal genus Tolypocladium.</title>
        <authorList>
            <person name="Quandt C.A."/>
            <person name="Patterson W."/>
            <person name="Spatafora J.W."/>
        </authorList>
    </citation>
    <scope>NUCLEOTIDE SEQUENCE [LARGE SCALE GENOMIC DNA]</scope>
    <source>
        <strain evidence="2 3">CBS 113982</strain>
    </source>
</reference>